<dbReference type="Pfam" id="PF11346">
    <property type="entry name" value="DUF3149"/>
    <property type="match status" value="1"/>
</dbReference>
<reference evidence="2 3" key="1">
    <citation type="journal article" date="2013" name="Genome Announc.">
        <title>Genome of the haloarchaeon Natronomonas moolapensis, a neutrophilic member of a previously haloalkaliphilic genus.</title>
        <authorList>
            <person name="Dyall-Smith M.L."/>
            <person name="Pfeiffer F."/>
            <person name="Oberwinkler T."/>
            <person name="Klee K."/>
            <person name="Rampp M."/>
            <person name="Palm P."/>
            <person name="Gross K."/>
            <person name="Schuster S.C."/>
            <person name="Oesterhelt D."/>
        </authorList>
    </citation>
    <scope>NUCLEOTIDE SEQUENCE [LARGE SCALE GENOMIC DNA]</scope>
    <source>
        <strain evidence="3">DSM 18674 / JCM 14361 / 8.8.11</strain>
    </source>
</reference>
<evidence type="ECO:0000256" key="1">
    <source>
        <dbReference type="SAM" id="Phobius"/>
    </source>
</evidence>
<dbReference type="InterPro" id="IPR021494">
    <property type="entry name" value="DUF3149"/>
</dbReference>
<keyword evidence="1" id="KW-1133">Transmembrane helix</keyword>
<dbReference type="EMBL" id="HF582854">
    <property type="protein sequence ID" value="CCQ37676.1"/>
    <property type="molecule type" value="Genomic_DNA"/>
</dbReference>
<dbReference type="KEGG" id="nmo:Nmlp_3552"/>
<accession>M1XTB3</accession>
<dbReference type="AlphaFoldDB" id="M1XTB3"/>
<keyword evidence="1" id="KW-0812">Transmembrane</keyword>
<feature type="transmembrane region" description="Helical" evidence="1">
    <location>
        <begin position="12"/>
        <end position="33"/>
    </location>
</feature>
<dbReference type="RefSeq" id="WP_015410413.1">
    <property type="nucleotide sequence ID" value="NC_020388.1"/>
</dbReference>
<organism evidence="2 3">
    <name type="scientific">Natronomonas moolapensis (strain DSM 18674 / CECT 7526 / JCM 14361 / 8.8.11)</name>
    <dbReference type="NCBI Taxonomy" id="268739"/>
    <lineage>
        <taxon>Archaea</taxon>
        <taxon>Methanobacteriati</taxon>
        <taxon>Methanobacteriota</taxon>
        <taxon>Stenosarchaea group</taxon>
        <taxon>Halobacteria</taxon>
        <taxon>Halobacteriales</taxon>
        <taxon>Natronomonadaceae</taxon>
        <taxon>Natronomonas</taxon>
    </lineage>
</organism>
<protein>
    <submittedName>
        <fullName evidence="2">Uncharacterized protein</fullName>
    </submittedName>
</protein>
<evidence type="ECO:0000313" key="3">
    <source>
        <dbReference type="Proteomes" id="UP000011867"/>
    </source>
</evidence>
<dbReference type="Proteomes" id="UP000011867">
    <property type="component" value="Chromosome"/>
</dbReference>
<name>M1XTB3_NATM8</name>
<gene>
    <name evidence="2" type="ordered locus">Nmlp_3552</name>
</gene>
<dbReference type="GeneID" id="30926410"/>
<dbReference type="HOGENOM" id="CLU_3075439_0_0_2"/>
<keyword evidence="1" id="KW-0472">Membrane</keyword>
<keyword evidence="3" id="KW-1185">Reference proteome</keyword>
<proteinExistence type="predicted"/>
<sequence length="52" mass="5481">MIPLQALSNPAVAVSVLVIVMTFVIMAAFIWAFGKISEAPETDDHDGNGHGV</sequence>
<evidence type="ECO:0000313" key="2">
    <source>
        <dbReference type="EMBL" id="CCQ37676.1"/>
    </source>
</evidence>